<feature type="region of interest" description="Disordered" evidence="1">
    <location>
        <begin position="142"/>
        <end position="190"/>
    </location>
</feature>
<reference evidence="2 3" key="1">
    <citation type="submission" date="2021-06" db="EMBL/GenBank/DDBJ databases">
        <title>Caerostris extrusa draft genome.</title>
        <authorList>
            <person name="Kono N."/>
            <person name="Arakawa K."/>
        </authorList>
    </citation>
    <scope>NUCLEOTIDE SEQUENCE [LARGE SCALE GENOMIC DNA]</scope>
</reference>
<sequence>MRIPGEGFCQVGKTTYKHGQTQCHQLMSVKWIVSVIGGKIYCVETICGETPEKPNCVAIRKRGFMLSYLQLCKPTTQSTYVSSIESLSSTEKSEVIDTTLKTHTEPSHDQEKETYSSSTALPPSTFEVKKPKATDIVFATHTESSHTNEIEEISSSSPLLSTSVSESSHTTEKLDTSTDVRDTDTETSTAADISHGTASEKLNLLKKQKPHQYIMNFLLSLQQRNL</sequence>
<evidence type="ECO:0000313" key="2">
    <source>
        <dbReference type="EMBL" id="GIY36299.1"/>
    </source>
</evidence>
<feature type="region of interest" description="Disordered" evidence="1">
    <location>
        <begin position="101"/>
        <end position="124"/>
    </location>
</feature>
<organism evidence="2 3">
    <name type="scientific">Caerostris extrusa</name>
    <name type="common">Bark spider</name>
    <name type="synonym">Caerostris bankana</name>
    <dbReference type="NCBI Taxonomy" id="172846"/>
    <lineage>
        <taxon>Eukaryota</taxon>
        <taxon>Metazoa</taxon>
        <taxon>Ecdysozoa</taxon>
        <taxon>Arthropoda</taxon>
        <taxon>Chelicerata</taxon>
        <taxon>Arachnida</taxon>
        <taxon>Araneae</taxon>
        <taxon>Araneomorphae</taxon>
        <taxon>Entelegynae</taxon>
        <taxon>Araneoidea</taxon>
        <taxon>Araneidae</taxon>
        <taxon>Caerostris</taxon>
    </lineage>
</organism>
<gene>
    <name evidence="2" type="ORF">CEXT_731501</name>
</gene>
<dbReference type="EMBL" id="BPLR01010028">
    <property type="protein sequence ID" value="GIY36299.1"/>
    <property type="molecule type" value="Genomic_DNA"/>
</dbReference>
<feature type="compositionally biased region" description="Low complexity" evidence="1">
    <location>
        <begin position="150"/>
        <end position="168"/>
    </location>
</feature>
<evidence type="ECO:0000313" key="3">
    <source>
        <dbReference type="Proteomes" id="UP001054945"/>
    </source>
</evidence>
<dbReference type="AlphaFoldDB" id="A0AAV4SSQ0"/>
<evidence type="ECO:0000256" key="1">
    <source>
        <dbReference type="SAM" id="MobiDB-lite"/>
    </source>
</evidence>
<proteinExistence type="predicted"/>
<feature type="compositionally biased region" description="Basic and acidic residues" evidence="1">
    <location>
        <begin position="169"/>
        <end position="184"/>
    </location>
</feature>
<dbReference type="Proteomes" id="UP001054945">
    <property type="component" value="Unassembled WGS sequence"/>
</dbReference>
<accession>A0AAV4SSQ0</accession>
<name>A0AAV4SSQ0_CAEEX</name>
<comment type="caution">
    <text evidence="2">The sequence shown here is derived from an EMBL/GenBank/DDBJ whole genome shotgun (WGS) entry which is preliminary data.</text>
</comment>
<protein>
    <submittedName>
        <fullName evidence="2">Uncharacterized protein</fullName>
    </submittedName>
</protein>
<keyword evidence="3" id="KW-1185">Reference proteome</keyword>
<feature type="compositionally biased region" description="Basic and acidic residues" evidence="1">
    <location>
        <begin position="101"/>
        <end position="114"/>
    </location>
</feature>